<dbReference type="GO" id="GO:0047617">
    <property type="term" value="F:fatty acyl-CoA hydrolase activity"/>
    <property type="evidence" value="ECO:0007669"/>
    <property type="project" value="TreeGrafter"/>
</dbReference>
<gene>
    <name evidence="3" type="primary">ybgC</name>
    <name evidence="3" type="ORF">BWX89_00770</name>
</gene>
<keyword evidence="2 3" id="KW-0378">Hydrolase</keyword>
<dbReference type="Proteomes" id="UP000485562">
    <property type="component" value="Unassembled WGS sequence"/>
</dbReference>
<dbReference type="AlphaFoldDB" id="A0A1V6CAI5"/>
<dbReference type="FunFam" id="3.10.129.10:FF:000004">
    <property type="entry name" value="Tol-pal system-associated acyl-CoA thioesterase"/>
    <property type="match status" value="1"/>
</dbReference>
<evidence type="ECO:0000256" key="2">
    <source>
        <dbReference type="ARBA" id="ARBA00022801"/>
    </source>
</evidence>
<dbReference type="Pfam" id="PF13279">
    <property type="entry name" value="4HBT_2"/>
    <property type="match status" value="1"/>
</dbReference>
<protein>
    <submittedName>
        <fullName evidence="3">Acyl-CoA thioester hydrolase YbgC</fullName>
        <ecNumber evidence="3">3.1.2.-</ecNumber>
    </submittedName>
</protein>
<evidence type="ECO:0000256" key="1">
    <source>
        <dbReference type="ARBA" id="ARBA00005953"/>
    </source>
</evidence>
<comment type="caution">
    <text evidence="3">The sequence shown here is derived from an EMBL/GenBank/DDBJ whole genome shotgun (WGS) entry which is preliminary data.</text>
</comment>
<proteinExistence type="inferred from homology"/>
<dbReference type="InterPro" id="IPR050563">
    <property type="entry name" value="4-hydroxybenzoyl-CoA_TE"/>
</dbReference>
<dbReference type="InterPro" id="IPR006684">
    <property type="entry name" value="YbgC/YbaW"/>
</dbReference>
<dbReference type="EMBL" id="MWDQ01000062">
    <property type="protein sequence ID" value="OQB73834.1"/>
    <property type="molecule type" value="Genomic_DNA"/>
</dbReference>
<dbReference type="PANTHER" id="PTHR31793">
    <property type="entry name" value="4-HYDROXYBENZOYL-COA THIOESTERASE FAMILY MEMBER"/>
    <property type="match status" value="1"/>
</dbReference>
<dbReference type="InterPro" id="IPR029069">
    <property type="entry name" value="HotDog_dom_sf"/>
</dbReference>
<accession>A0A1V6CAI5</accession>
<dbReference type="PIRSF" id="PIRSF003230">
    <property type="entry name" value="YbgC"/>
    <property type="match status" value="1"/>
</dbReference>
<name>A0A1V6CAI5_UNCT6</name>
<dbReference type="CDD" id="cd00586">
    <property type="entry name" value="4HBT"/>
    <property type="match status" value="1"/>
</dbReference>
<organism evidence="3">
    <name type="scientific">candidate division TA06 bacterium ADurb.Bin131</name>
    <dbReference type="NCBI Taxonomy" id="1852827"/>
    <lineage>
        <taxon>Bacteria</taxon>
        <taxon>Bacteria division TA06</taxon>
    </lineage>
</organism>
<dbReference type="EC" id="3.1.2.-" evidence="3"/>
<reference evidence="3" key="1">
    <citation type="submission" date="2017-02" db="EMBL/GenBank/DDBJ databases">
        <title>Delving into the versatile metabolic prowess of the omnipresent phylum Bacteroidetes.</title>
        <authorList>
            <person name="Nobu M.K."/>
            <person name="Mei R."/>
            <person name="Narihiro T."/>
            <person name="Kuroda K."/>
            <person name="Liu W.-T."/>
        </authorList>
    </citation>
    <scope>NUCLEOTIDE SEQUENCE</scope>
    <source>
        <strain evidence="3">ADurb.Bin131</strain>
    </source>
</reference>
<dbReference type="SUPFAM" id="SSF54637">
    <property type="entry name" value="Thioesterase/thiol ester dehydrase-isomerase"/>
    <property type="match status" value="1"/>
</dbReference>
<comment type="similarity">
    <text evidence="1">Belongs to the 4-hydroxybenzoyl-CoA thioesterase family.</text>
</comment>
<dbReference type="NCBIfam" id="TIGR00051">
    <property type="entry name" value="YbgC/FadM family acyl-CoA thioesterase"/>
    <property type="match status" value="1"/>
</dbReference>
<dbReference type="Gene3D" id="3.10.129.10">
    <property type="entry name" value="Hotdog Thioesterase"/>
    <property type="match status" value="1"/>
</dbReference>
<dbReference type="PANTHER" id="PTHR31793:SF37">
    <property type="entry name" value="ACYL-COA THIOESTER HYDROLASE YBGC"/>
    <property type="match status" value="1"/>
</dbReference>
<evidence type="ECO:0000313" key="3">
    <source>
        <dbReference type="EMBL" id="OQB73834.1"/>
    </source>
</evidence>
<sequence>MNKNIIKKKIYYHDTDAGGVVYYANYLKYFEEGRTQYFETKGIFTEELLKEGIAFVVAKAEIEYKKPVRYKESIDIITGIEEIRNSSVVFYQEVFKGKNLCCRARIVVVCVNKNMKPIRIPEQIKKLWRALE</sequence>